<evidence type="ECO:0000256" key="1">
    <source>
        <dbReference type="SAM" id="Phobius"/>
    </source>
</evidence>
<evidence type="ECO:0000313" key="3">
    <source>
        <dbReference type="Proteomes" id="UP001372338"/>
    </source>
</evidence>
<protein>
    <submittedName>
        <fullName evidence="2">Uncharacterized protein</fullName>
    </submittedName>
</protein>
<gene>
    <name evidence="2" type="ORF">RIF29_17712</name>
</gene>
<evidence type="ECO:0000313" key="2">
    <source>
        <dbReference type="EMBL" id="KAK7276569.1"/>
    </source>
</evidence>
<name>A0AAN9FHS5_CROPI</name>
<sequence>MNRIGPHLSRFSFILCICYIDCSLSCHLRLLFQLCKDFDMRNSELLKSVHMLPFTAKNRKSQKLRSISCGLTQTHPLNFKLKP</sequence>
<organism evidence="2 3">
    <name type="scientific">Crotalaria pallida</name>
    <name type="common">Smooth rattlebox</name>
    <name type="synonym">Crotalaria striata</name>
    <dbReference type="NCBI Taxonomy" id="3830"/>
    <lineage>
        <taxon>Eukaryota</taxon>
        <taxon>Viridiplantae</taxon>
        <taxon>Streptophyta</taxon>
        <taxon>Embryophyta</taxon>
        <taxon>Tracheophyta</taxon>
        <taxon>Spermatophyta</taxon>
        <taxon>Magnoliopsida</taxon>
        <taxon>eudicotyledons</taxon>
        <taxon>Gunneridae</taxon>
        <taxon>Pentapetalae</taxon>
        <taxon>rosids</taxon>
        <taxon>fabids</taxon>
        <taxon>Fabales</taxon>
        <taxon>Fabaceae</taxon>
        <taxon>Papilionoideae</taxon>
        <taxon>50 kb inversion clade</taxon>
        <taxon>genistoids sensu lato</taxon>
        <taxon>core genistoids</taxon>
        <taxon>Crotalarieae</taxon>
        <taxon>Crotalaria</taxon>
    </lineage>
</organism>
<reference evidence="2 3" key="1">
    <citation type="submission" date="2024-01" db="EMBL/GenBank/DDBJ databases">
        <title>The genomes of 5 underutilized Papilionoideae crops provide insights into root nodulation and disease resistanc.</title>
        <authorList>
            <person name="Yuan L."/>
        </authorList>
    </citation>
    <scope>NUCLEOTIDE SEQUENCE [LARGE SCALE GENOMIC DNA]</scope>
    <source>
        <strain evidence="2">ZHUSHIDOU_FW_LH</strain>
        <tissue evidence="2">Leaf</tissue>
    </source>
</reference>
<feature type="transmembrane region" description="Helical" evidence="1">
    <location>
        <begin position="12"/>
        <end position="32"/>
    </location>
</feature>
<keyword evidence="3" id="KW-1185">Reference proteome</keyword>
<keyword evidence="1" id="KW-0472">Membrane</keyword>
<keyword evidence="1" id="KW-0812">Transmembrane</keyword>
<comment type="caution">
    <text evidence="2">The sequence shown here is derived from an EMBL/GenBank/DDBJ whole genome shotgun (WGS) entry which is preliminary data.</text>
</comment>
<dbReference type="EMBL" id="JAYWIO010000003">
    <property type="protein sequence ID" value="KAK7276569.1"/>
    <property type="molecule type" value="Genomic_DNA"/>
</dbReference>
<proteinExistence type="predicted"/>
<dbReference type="Proteomes" id="UP001372338">
    <property type="component" value="Unassembled WGS sequence"/>
</dbReference>
<keyword evidence="1" id="KW-1133">Transmembrane helix</keyword>
<accession>A0AAN9FHS5</accession>
<dbReference type="AlphaFoldDB" id="A0AAN9FHS5"/>